<dbReference type="PANTHER" id="PTHR41878">
    <property type="entry name" value="LEXA REPRESSOR-RELATED"/>
    <property type="match status" value="1"/>
</dbReference>
<comment type="caution">
    <text evidence="3">The sequence shown here is derived from an EMBL/GenBank/DDBJ whole genome shotgun (WGS) entry which is preliminary data.</text>
</comment>
<evidence type="ECO:0000313" key="3">
    <source>
        <dbReference type="EMBL" id="OHV34488.1"/>
    </source>
</evidence>
<dbReference type="AlphaFoldDB" id="A0A1S1QI81"/>
<dbReference type="InterPro" id="IPR012912">
    <property type="entry name" value="Plasmid_pRiA4b_Orf3-like"/>
</dbReference>
<gene>
    <name evidence="3" type="ORF">BBK14_15340</name>
</gene>
<keyword evidence="4" id="KW-1185">Reference proteome</keyword>
<dbReference type="PANTHER" id="PTHR41878:SF1">
    <property type="entry name" value="TNPR PROTEIN"/>
    <property type="match status" value="1"/>
</dbReference>
<feature type="region of interest" description="Disordered" evidence="1">
    <location>
        <begin position="468"/>
        <end position="501"/>
    </location>
</feature>
<accession>A0A1S1QI81</accession>
<protein>
    <recommendedName>
        <fullName evidence="2">Plasmid pRiA4b Orf3-like domain-containing protein</fullName>
    </recommendedName>
</protein>
<dbReference type="EMBL" id="MAXA01000136">
    <property type="protein sequence ID" value="OHV34488.1"/>
    <property type="molecule type" value="Genomic_DNA"/>
</dbReference>
<reference evidence="4" key="1">
    <citation type="submission" date="2016-07" db="EMBL/GenBank/DDBJ databases">
        <title>Frankia sp. NRRL B-16219 Genome sequencing.</title>
        <authorList>
            <person name="Ghodhbane-Gtari F."/>
            <person name="Swanson E."/>
            <person name="Gueddou A."/>
            <person name="Louati M."/>
            <person name="Nouioui I."/>
            <person name="Hezbri K."/>
            <person name="Abebe-Akele F."/>
            <person name="Simpson S."/>
            <person name="Morris K."/>
            <person name="Thomas K."/>
            <person name="Gtari M."/>
            <person name="Tisa L.S."/>
        </authorList>
    </citation>
    <scope>NUCLEOTIDE SEQUENCE [LARGE SCALE GENOMIC DNA]</scope>
    <source>
        <strain evidence="4">NRRL B-16219</strain>
    </source>
</reference>
<dbReference type="Pfam" id="PF07929">
    <property type="entry name" value="PRiA4_ORF3"/>
    <property type="match status" value="1"/>
</dbReference>
<organism evidence="3 4">
    <name type="scientific">Parafrankia soli</name>
    <dbReference type="NCBI Taxonomy" id="2599596"/>
    <lineage>
        <taxon>Bacteria</taxon>
        <taxon>Bacillati</taxon>
        <taxon>Actinomycetota</taxon>
        <taxon>Actinomycetes</taxon>
        <taxon>Frankiales</taxon>
        <taxon>Frankiaceae</taxon>
        <taxon>Parafrankia</taxon>
    </lineage>
</organism>
<evidence type="ECO:0000256" key="1">
    <source>
        <dbReference type="SAM" id="MobiDB-lite"/>
    </source>
</evidence>
<evidence type="ECO:0000313" key="4">
    <source>
        <dbReference type="Proteomes" id="UP000179769"/>
    </source>
</evidence>
<sequence length="516" mass="55877">MLRPVDVAAAAAGAGIPAPGRVRTAADVPELHLAWLAARSARWLVIGDGRAVGTYPADSPAESKDTVVAPGTDETDTDASLLNTWATAFEEVCRTQSRDRHRTGVLLACHLLLSILTEQPSLRHDEADKRLRDRLYGLDWRSGSLALDPFSDRVGRFDGVLRLLESFAAVDSRAGRVALTPLGRWLHEVVRASQVTPSLPAAELVARLVATDNSEEVDVLLAQWAGERDSIGMFTELLRAAADAGPAARDVMVEAVAGHGPEMMPALIAVRDLPTLAAHAADVLFSNGLGDEPDATQTRWLLTEFMLAVLHRHGAQAVLDEVATAGGLTSVVGGGHPNEPELREAIDAILEAGGRPRVLRLKVELNAWRPRPWRRVRIPAAASLGDLHLVIQILFDWDGDHLHAFTTENGLRFGDLDEAEDEHNARLYRALPRAGSRLDYLYDFGASWKHTVTLEAVDFYEAADAVEGKPPRPVCSDGKGDAPVEYWDPEDSEPGSVPFDSEEINKRLAALAGQEG</sequence>
<name>A0A1S1QI81_9ACTN</name>
<dbReference type="Gene3D" id="3.10.290.30">
    <property type="entry name" value="MM3350-like"/>
    <property type="match status" value="1"/>
</dbReference>
<dbReference type="InterPro" id="IPR024047">
    <property type="entry name" value="MM3350-like_sf"/>
</dbReference>
<dbReference type="Proteomes" id="UP000179769">
    <property type="component" value="Unassembled WGS sequence"/>
</dbReference>
<dbReference type="SUPFAM" id="SSF159941">
    <property type="entry name" value="MM3350-like"/>
    <property type="match status" value="1"/>
</dbReference>
<proteinExistence type="predicted"/>
<feature type="domain" description="Plasmid pRiA4b Orf3-like" evidence="2">
    <location>
        <begin position="358"/>
        <end position="485"/>
    </location>
</feature>
<evidence type="ECO:0000259" key="2">
    <source>
        <dbReference type="Pfam" id="PF07929"/>
    </source>
</evidence>